<dbReference type="PANTHER" id="PTHR46238:SF8">
    <property type="entry name" value="ENDONUCLEASE_EXONUCLEASE_PHOSPHATASE DOMAIN-CONTAINING PROTEIN"/>
    <property type="match status" value="1"/>
</dbReference>
<sequence length="108" mass="12765">MRMLRWSGGVTLKNKVRNEHIRGSFKVAEIAEKAKESRLRWYSHVMRRPDDHVIKKCLSMDTKKRGKERPPTTWSTKVCKDLKDKSMTDDDAKERTKWRHMIGKANPV</sequence>
<keyword evidence="1" id="KW-1185">Reference proteome</keyword>
<reference evidence="1" key="1">
    <citation type="submission" date="2025-05" db="UniProtKB">
        <authorList>
            <consortium name="RefSeq"/>
        </authorList>
    </citation>
    <scope>NUCLEOTIDE SEQUENCE [LARGE SCALE GENOMIC DNA]</scope>
</reference>
<name>A0ABM3LPM0_BICAN</name>
<evidence type="ECO:0000313" key="2">
    <source>
        <dbReference type="RefSeq" id="XP_052740980.1"/>
    </source>
</evidence>
<dbReference type="RefSeq" id="XP_052740980.1">
    <property type="nucleotide sequence ID" value="XM_052885020.1"/>
</dbReference>
<gene>
    <name evidence="2" type="primary">LOC128198656</name>
</gene>
<dbReference type="PANTHER" id="PTHR46238">
    <property type="entry name" value="REVERSE TRANSCRIPTASE DOMAIN-CONTAINING PROTEIN"/>
    <property type="match status" value="1"/>
</dbReference>
<protein>
    <submittedName>
        <fullName evidence="2">Uncharacterized protein LOC128198656</fullName>
    </submittedName>
</protein>
<proteinExistence type="predicted"/>
<dbReference type="Proteomes" id="UP001652582">
    <property type="component" value="Chromosome 2"/>
</dbReference>
<reference evidence="2" key="2">
    <citation type="submission" date="2025-08" db="UniProtKB">
        <authorList>
            <consortium name="RefSeq"/>
        </authorList>
    </citation>
    <scope>IDENTIFICATION</scope>
</reference>
<evidence type="ECO:0000313" key="1">
    <source>
        <dbReference type="Proteomes" id="UP001652582"/>
    </source>
</evidence>
<organism evidence="1 2">
    <name type="scientific">Bicyclus anynana</name>
    <name type="common">Squinting bush brown butterfly</name>
    <dbReference type="NCBI Taxonomy" id="110368"/>
    <lineage>
        <taxon>Eukaryota</taxon>
        <taxon>Metazoa</taxon>
        <taxon>Ecdysozoa</taxon>
        <taxon>Arthropoda</taxon>
        <taxon>Hexapoda</taxon>
        <taxon>Insecta</taxon>
        <taxon>Pterygota</taxon>
        <taxon>Neoptera</taxon>
        <taxon>Endopterygota</taxon>
        <taxon>Lepidoptera</taxon>
        <taxon>Glossata</taxon>
        <taxon>Ditrysia</taxon>
        <taxon>Papilionoidea</taxon>
        <taxon>Nymphalidae</taxon>
        <taxon>Satyrinae</taxon>
        <taxon>Satyrini</taxon>
        <taxon>Mycalesina</taxon>
        <taxon>Bicyclus</taxon>
    </lineage>
</organism>
<accession>A0ABM3LPM0</accession>
<dbReference type="GeneID" id="128198656"/>